<evidence type="ECO:0000313" key="2">
    <source>
        <dbReference type="EMBL" id="EXB38521.1"/>
    </source>
</evidence>
<feature type="signal peptide" evidence="1">
    <location>
        <begin position="1"/>
        <end position="37"/>
    </location>
</feature>
<evidence type="ECO:0008006" key="4">
    <source>
        <dbReference type="Google" id="ProtNLM"/>
    </source>
</evidence>
<reference evidence="3" key="1">
    <citation type="submission" date="2013-01" db="EMBL/GenBank/DDBJ databases">
        <title>Draft Genome Sequence of a Mulberry Tree, Morus notabilis C.K. Schneid.</title>
        <authorList>
            <person name="He N."/>
            <person name="Zhao S."/>
        </authorList>
    </citation>
    <scope>NUCLEOTIDE SEQUENCE</scope>
</reference>
<evidence type="ECO:0000256" key="1">
    <source>
        <dbReference type="SAM" id="SignalP"/>
    </source>
</evidence>
<dbReference type="EMBL" id="KE343695">
    <property type="protein sequence ID" value="EXB38521.1"/>
    <property type="molecule type" value="Genomic_DNA"/>
</dbReference>
<evidence type="ECO:0000313" key="3">
    <source>
        <dbReference type="Proteomes" id="UP000030645"/>
    </source>
</evidence>
<dbReference type="Proteomes" id="UP000030645">
    <property type="component" value="Unassembled WGS sequence"/>
</dbReference>
<feature type="chain" id="PRO_5004932362" description="Secreted protein" evidence="1">
    <location>
        <begin position="38"/>
        <end position="77"/>
    </location>
</feature>
<name>W9R5I5_9ROSA</name>
<organism evidence="2 3">
    <name type="scientific">Morus notabilis</name>
    <dbReference type="NCBI Taxonomy" id="981085"/>
    <lineage>
        <taxon>Eukaryota</taxon>
        <taxon>Viridiplantae</taxon>
        <taxon>Streptophyta</taxon>
        <taxon>Embryophyta</taxon>
        <taxon>Tracheophyta</taxon>
        <taxon>Spermatophyta</taxon>
        <taxon>Magnoliopsida</taxon>
        <taxon>eudicotyledons</taxon>
        <taxon>Gunneridae</taxon>
        <taxon>Pentapetalae</taxon>
        <taxon>rosids</taxon>
        <taxon>fabids</taxon>
        <taxon>Rosales</taxon>
        <taxon>Moraceae</taxon>
        <taxon>Moreae</taxon>
        <taxon>Morus</taxon>
    </lineage>
</organism>
<dbReference type="AlphaFoldDB" id="W9R5I5"/>
<keyword evidence="3" id="KW-1185">Reference proteome</keyword>
<protein>
    <recommendedName>
        <fullName evidence="4">Secreted protein</fullName>
    </recommendedName>
</protein>
<gene>
    <name evidence="2" type="ORF">L484_003097</name>
</gene>
<proteinExistence type="predicted"/>
<keyword evidence="1" id="KW-0732">Signal</keyword>
<sequence>MDCNRITSIWSSFSPCSSRRGLEGVLFLVLFVQLATATNDSSHFVIRWLPVGNWYRCGYHLVSHSDTGITVGCQRAS</sequence>
<accession>W9R5I5</accession>